<evidence type="ECO:0000256" key="9">
    <source>
        <dbReference type="ARBA" id="ARBA00023002"/>
    </source>
</evidence>
<proteinExistence type="inferred from homology"/>
<dbReference type="Pfam" id="PF16654">
    <property type="entry name" value="DAPDH_C"/>
    <property type="match status" value="1"/>
</dbReference>
<dbReference type="CDD" id="cd02270">
    <property type="entry name" value="meso-DAPDH_N"/>
    <property type="match status" value="1"/>
</dbReference>
<dbReference type="PANTHER" id="PTHR31873">
    <property type="entry name" value="L-ASPARTATE DEHYDROGENASE-RELATED"/>
    <property type="match status" value="1"/>
</dbReference>
<dbReference type="NCBIfam" id="TIGR01921">
    <property type="entry name" value="DAP-DH"/>
    <property type="match status" value="1"/>
</dbReference>
<evidence type="ECO:0000256" key="4">
    <source>
        <dbReference type="ARBA" id="ARBA00012080"/>
    </source>
</evidence>
<feature type="binding site" evidence="13">
    <location>
        <begin position="91"/>
        <end position="93"/>
    </location>
    <ligand>
        <name>NADP(+)</name>
        <dbReference type="ChEBI" id="CHEBI:58349"/>
    </ligand>
</feature>
<keyword evidence="8 12" id="KW-0220">Diaminopimelate biosynthesis</keyword>
<evidence type="ECO:0000256" key="7">
    <source>
        <dbReference type="ARBA" id="ARBA00022857"/>
    </source>
</evidence>
<comment type="similarity">
    <text evidence="2 12">Belongs to the diaminopimelate dehydrogenase family.</text>
</comment>
<reference evidence="16" key="1">
    <citation type="submission" date="2020-06" db="EMBL/GenBank/DDBJ databases">
        <title>Novel chitinolytic bacterium.</title>
        <authorList>
            <person name="Ungkulpasvich U."/>
            <person name="Kosugi A."/>
            <person name="Uke A."/>
        </authorList>
    </citation>
    <scope>NUCLEOTIDE SEQUENCE</scope>
    <source>
        <strain evidence="16">UUS1-1</strain>
    </source>
</reference>
<dbReference type="RefSeq" id="WP_181340329.1">
    <property type="nucleotide sequence ID" value="NZ_JAAKDE010000023.1"/>
</dbReference>
<dbReference type="Pfam" id="PF01408">
    <property type="entry name" value="GFO_IDH_MocA"/>
    <property type="match status" value="1"/>
</dbReference>
<evidence type="ECO:0000256" key="13">
    <source>
        <dbReference type="PIRSR" id="PIRSR025648-1"/>
    </source>
</evidence>
<dbReference type="GO" id="GO:0019877">
    <property type="term" value="P:diaminopimelate biosynthetic process"/>
    <property type="evidence" value="ECO:0007669"/>
    <property type="project" value="UniProtKB-UniRule"/>
</dbReference>
<evidence type="ECO:0000259" key="15">
    <source>
        <dbReference type="Pfam" id="PF16654"/>
    </source>
</evidence>
<comment type="caution">
    <text evidence="16">The sequence shown here is derived from an EMBL/GenBank/DDBJ whole genome shotgun (WGS) entry which is preliminary data.</text>
</comment>
<dbReference type="EC" id="1.4.1.16" evidence="4 12"/>
<feature type="domain" description="Gfo/Idh/MocA-like oxidoreductase N-terminal" evidence="14">
    <location>
        <begin position="6"/>
        <end position="87"/>
    </location>
</feature>
<name>A0A8J6I374_9FIRM</name>
<gene>
    <name evidence="16" type="ORF">G5B42_09880</name>
</gene>
<dbReference type="InterPro" id="IPR032094">
    <property type="entry name" value="Meso-DAP_DH_C"/>
</dbReference>
<comment type="catalytic activity">
    <reaction evidence="11 12">
        <text>meso-2,6-diaminopimelate + NADP(+) + H2O = (S)-2-amino-6-oxoheptanedioate + NH4(+) + NADPH + H(+)</text>
        <dbReference type="Rhea" id="RHEA:13561"/>
        <dbReference type="ChEBI" id="CHEBI:15377"/>
        <dbReference type="ChEBI" id="CHEBI:15378"/>
        <dbReference type="ChEBI" id="CHEBI:28938"/>
        <dbReference type="ChEBI" id="CHEBI:57783"/>
        <dbReference type="ChEBI" id="CHEBI:57791"/>
        <dbReference type="ChEBI" id="CHEBI:58349"/>
        <dbReference type="ChEBI" id="CHEBI:58556"/>
        <dbReference type="EC" id="1.4.1.16"/>
    </reaction>
</comment>
<feature type="binding site" evidence="13">
    <location>
        <position position="254"/>
    </location>
    <ligand>
        <name>substrate</name>
    </ligand>
</feature>
<evidence type="ECO:0000256" key="10">
    <source>
        <dbReference type="ARBA" id="ARBA00023154"/>
    </source>
</evidence>
<keyword evidence="9 12" id="KW-0560">Oxidoreductase</keyword>
<feature type="binding site" evidence="13">
    <location>
        <begin position="11"/>
        <end position="14"/>
    </location>
    <ligand>
        <name>NADP(+)</name>
        <dbReference type="ChEBI" id="CHEBI:58349"/>
    </ligand>
</feature>
<evidence type="ECO:0000256" key="2">
    <source>
        <dbReference type="ARBA" id="ARBA00007442"/>
    </source>
</evidence>
<dbReference type="EMBL" id="JAAKDE010000023">
    <property type="protein sequence ID" value="MBA2133839.1"/>
    <property type="molecule type" value="Genomic_DNA"/>
</dbReference>
<feature type="binding site" evidence="13">
    <location>
        <position position="172"/>
    </location>
    <ligand>
        <name>substrate</name>
    </ligand>
</feature>
<dbReference type="Gene3D" id="3.40.50.720">
    <property type="entry name" value="NAD(P)-binding Rossmann-like Domain"/>
    <property type="match status" value="1"/>
</dbReference>
<keyword evidence="13" id="KW-0547">Nucleotide-binding</keyword>
<comment type="subunit">
    <text evidence="3 12">Homodimer.</text>
</comment>
<evidence type="ECO:0000256" key="1">
    <source>
        <dbReference type="ARBA" id="ARBA00004896"/>
    </source>
</evidence>
<evidence type="ECO:0000256" key="3">
    <source>
        <dbReference type="ARBA" id="ARBA00011738"/>
    </source>
</evidence>
<evidence type="ECO:0000313" key="16">
    <source>
        <dbReference type="EMBL" id="MBA2133839.1"/>
    </source>
</evidence>
<dbReference type="InterPro" id="IPR000683">
    <property type="entry name" value="Gfo/Idh/MocA-like_OxRdtase_N"/>
</dbReference>
<dbReference type="InterPro" id="IPR036291">
    <property type="entry name" value="NAD(P)-bd_dom_sf"/>
</dbReference>
<feature type="domain" description="Meso-diaminopimelate D-dehydrogenase C-terminal" evidence="15">
    <location>
        <begin position="121"/>
        <end position="176"/>
    </location>
</feature>
<keyword evidence="7 12" id="KW-0521">NADP</keyword>
<feature type="binding site" evidence="13">
    <location>
        <position position="182"/>
    </location>
    <ligand>
        <name>substrate</name>
    </ligand>
</feature>
<dbReference type="Gene3D" id="3.30.360.10">
    <property type="entry name" value="Dihydrodipicolinate Reductase, domain 2"/>
    <property type="match status" value="1"/>
</dbReference>
<evidence type="ECO:0000256" key="12">
    <source>
        <dbReference type="PIRNR" id="PIRNR025648"/>
    </source>
</evidence>
<dbReference type="GO" id="GO:0009089">
    <property type="term" value="P:lysine biosynthetic process via diaminopimelate"/>
    <property type="evidence" value="ECO:0007669"/>
    <property type="project" value="UniProtKB-UniRule"/>
</dbReference>
<keyword evidence="10 12" id="KW-0457">Lysine biosynthesis</keyword>
<dbReference type="GO" id="GO:0000166">
    <property type="term" value="F:nucleotide binding"/>
    <property type="evidence" value="ECO:0007669"/>
    <property type="project" value="UniProtKB-KW"/>
</dbReference>
<organism evidence="16 17">
    <name type="scientific">Capillibacterium thermochitinicola</name>
    <dbReference type="NCBI Taxonomy" id="2699427"/>
    <lineage>
        <taxon>Bacteria</taxon>
        <taxon>Bacillati</taxon>
        <taxon>Bacillota</taxon>
        <taxon>Capillibacterium</taxon>
    </lineage>
</organism>
<dbReference type="GO" id="GO:0047850">
    <property type="term" value="F:diaminopimelate dehydrogenase activity"/>
    <property type="evidence" value="ECO:0007669"/>
    <property type="project" value="UniProtKB-UniRule"/>
</dbReference>
<evidence type="ECO:0000256" key="8">
    <source>
        <dbReference type="ARBA" id="ARBA00022915"/>
    </source>
</evidence>
<dbReference type="Proteomes" id="UP000657177">
    <property type="component" value="Unassembled WGS sequence"/>
</dbReference>
<dbReference type="AlphaFoldDB" id="A0A8J6I374"/>
<dbReference type="UniPathway" id="UPA00034">
    <property type="reaction ID" value="UER00026"/>
</dbReference>
<evidence type="ECO:0000256" key="11">
    <source>
        <dbReference type="ARBA" id="ARBA00052023"/>
    </source>
</evidence>
<dbReference type="PANTHER" id="PTHR31873:SF6">
    <property type="entry name" value="ASPARTATE DEHYDROGENASE DOMAIN-CONTAINING PROTEIN"/>
    <property type="match status" value="1"/>
</dbReference>
<dbReference type="PIRSF" id="PIRSF025648">
    <property type="entry name" value="DDH"/>
    <property type="match status" value="1"/>
</dbReference>
<keyword evidence="6 12" id="KW-0028">Amino-acid biosynthesis</keyword>
<evidence type="ECO:0000256" key="6">
    <source>
        <dbReference type="ARBA" id="ARBA00022605"/>
    </source>
</evidence>
<keyword evidence="17" id="KW-1185">Reference proteome</keyword>
<comment type="pathway">
    <text evidence="1 12">Amino-acid biosynthesis; L-lysine biosynthesis via DAP pathway; DL-2,6-diaminopimelate from (S)-tetrahydrodipicolinate: step 1/1.</text>
</comment>
<dbReference type="SUPFAM" id="SSF55347">
    <property type="entry name" value="Glyceraldehyde-3-phosphate dehydrogenase-like, C-terminal domain"/>
    <property type="match status" value="1"/>
</dbReference>
<dbReference type="InterPro" id="IPR010190">
    <property type="entry name" value="Diaminopimelate_DH_Ddh"/>
</dbReference>
<evidence type="ECO:0000256" key="5">
    <source>
        <dbReference type="ARBA" id="ARBA00021654"/>
    </source>
</evidence>
<accession>A0A8J6I374</accession>
<sequence length="300" mass="32556">MKRYQAAIIGYGNIGRFLVDAIETAPDFQLAGVVRRPESVQKSAAQLTGIPVVTSLTELDTVDVAFLALPSRLVPKAAAEILAMGINTVDSYDIHSDLVNYRQQLEPIAKTHGKTAVIAAGWDPGTDSLIRCLFQFMTPQGITYTNFGPGMSMGHSTAVKAIPGVLDALSLTIPVGTGLHRRMVYVKLAPEADPEVVEQAIKQDPYFVHDETVVTFVPEVQGLIDMGHGVLLERKGASGRTHNQLLKFEMRINNPALTAQVMVAAARAGLKQQPGCYTMIEIPVIDYLYGEREELIASLV</sequence>
<dbReference type="SUPFAM" id="SSF51735">
    <property type="entry name" value="NAD(P)-binding Rossmann-fold domains"/>
    <property type="match status" value="1"/>
</dbReference>
<evidence type="ECO:0000313" key="17">
    <source>
        <dbReference type="Proteomes" id="UP000657177"/>
    </source>
</evidence>
<feature type="binding site" evidence="13">
    <location>
        <position position="228"/>
    </location>
    <ligand>
        <name>substrate</name>
    </ligand>
</feature>
<feature type="binding site" evidence="13">
    <location>
        <begin position="120"/>
        <end position="124"/>
    </location>
    <ligand>
        <name>NADP(+)</name>
        <dbReference type="ChEBI" id="CHEBI:58349"/>
    </ligand>
</feature>
<protein>
    <recommendedName>
        <fullName evidence="5 12">Meso-diaminopimelate D-dehydrogenase</fullName>
        <shortName evidence="12">DAPDH</shortName>
        <shortName evidence="12">Meso-DAP dehydrogenase</shortName>
        <ecNumber evidence="4 12">1.4.1.16</ecNumber>
    </recommendedName>
</protein>
<evidence type="ECO:0000259" key="14">
    <source>
        <dbReference type="Pfam" id="PF01408"/>
    </source>
</evidence>
<comment type="function">
    <text evidence="12">Catalyzes the reversible NADPH-dependent reductive amination of L-2-amino-6-oxopimelate, the acyclic form of L-tetrahydrodipicolinate, to generate the meso compound, D,L-2,6-diaminopimelate.</text>
</comment>